<dbReference type="SUPFAM" id="SSF57716">
    <property type="entry name" value="Glucocorticoid receptor-like (DNA-binding domain)"/>
    <property type="match status" value="1"/>
</dbReference>
<organism evidence="4 5">
    <name type="scientific">Chromatium okenii</name>
    <dbReference type="NCBI Taxonomy" id="61644"/>
    <lineage>
        <taxon>Bacteria</taxon>
        <taxon>Pseudomonadati</taxon>
        <taxon>Pseudomonadota</taxon>
        <taxon>Gammaproteobacteria</taxon>
        <taxon>Chromatiales</taxon>
        <taxon>Chromatiaceae</taxon>
        <taxon>Chromatium</taxon>
    </lineage>
</organism>
<dbReference type="GO" id="GO:0008657">
    <property type="term" value="F:DNA topoisomerase type II (double strand cut, ATP-hydrolyzing) inhibitor activity"/>
    <property type="evidence" value="ECO:0007669"/>
    <property type="project" value="UniProtKB-UniRule"/>
</dbReference>
<proteinExistence type="inferred from homology"/>
<dbReference type="InterPro" id="IPR013088">
    <property type="entry name" value="Znf_NHR/GATA"/>
</dbReference>
<sequence>MINTIVNCPHCGKPVEWVATSIWRPFCSQRCRWIDFGDWIDERHRIVDQTAPSADSLPIASDDAVH</sequence>
<keyword evidence="2 3" id="KW-0862">Zinc</keyword>
<gene>
    <name evidence="3" type="primary">yacG</name>
    <name evidence="4" type="ORF">CXB77_14135</name>
</gene>
<evidence type="ECO:0000313" key="5">
    <source>
        <dbReference type="Proteomes" id="UP000239936"/>
    </source>
</evidence>
<evidence type="ECO:0000313" key="4">
    <source>
        <dbReference type="EMBL" id="PQJ95362.1"/>
    </source>
</evidence>
<feature type="binding site" evidence="3">
    <location>
        <position position="27"/>
    </location>
    <ligand>
        <name>Zn(2+)</name>
        <dbReference type="ChEBI" id="CHEBI:29105"/>
    </ligand>
</feature>
<dbReference type="GO" id="GO:0006355">
    <property type="term" value="P:regulation of DNA-templated transcription"/>
    <property type="evidence" value="ECO:0007669"/>
    <property type="project" value="InterPro"/>
</dbReference>
<name>A0A2S7XPL0_9GAMM</name>
<dbReference type="InterPro" id="IPR005584">
    <property type="entry name" value="DNA_gyrase_inhibitor_YacG"/>
</dbReference>
<reference evidence="4 5" key="1">
    <citation type="submission" date="2018-01" db="EMBL/GenBank/DDBJ databases">
        <title>The complete genome sequence of Chromatium okenii LaCa, a purple sulfur bacterium with a turbulent life.</title>
        <authorList>
            <person name="Luedin S.M."/>
            <person name="Liechti N."/>
            <person name="Storelli N."/>
            <person name="Danza F."/>
            <person name="Wittwer M."/>
            <person name="Pothier J.F."/>
            <person name="Tonolla M.A."/>
        </authorList>
    </citation>
    <scope>NUCLEOTIDE SEQUENCE [LARGE SCALE GENOMIC DNA]</scope>
    <source>
        <strain evidence="4 5">LaCa</strain>
    </source>
</reference>
<dbReference type="HAMAP" id="MF_00649">
    <property type="entry name" value="DNA_gyrase_inhibitor_YacG"/>
    <property type="match status" value="1"/>
</dbReference>
<dbReference type="PANTHER" id="PTHR36150:SF1">
    <property type="entry name" value="DNA GYRASE INHIBITOR YACG"/>
    <property type="match status" value="1"/>
</dbReference>
<evidence type="ECO:0000256" key="1">
    <source>
        <dbReference type="ARBA" id="ARBA00022723"/>
    </source>
</evidence>
<comment type="similarity">
    <text evidence="3">Belongs to the DNA gyrase inhibitor YacG family.</text>
</comment>
<evidence type="ECO:0000256" key="2">
    <source>
        <dbReference type="ARBA" id="ARBA00022833"/>
    </source>
</evidence>
<dbReference type="OrthoDB" id="9809663at2"/>
<protein>
    <recommendedName>
        <fullName evidence="3">DNA gyrase inhibitor YacG</fullName>
    </recommendedName>
</protein>
<dbReference type="Pfam" id="PF03884">
    <property type="entry name" value="YacG"/>
    <property type="match status" value="1"/>
</dbReference>
<comment type="subunit">
    <text evidence="3">Interacts with GyrB.</text>
</comment>
<dbReference type="GO" id="GO:0008270">
    <property type="term" value="F:zinc ion binding"/>
    <property type="evidence" value="ECO:0007669"/>
    <property type="project" value="UniProtKB-UniRule"/>
</dbReference>
<feature type="binding site" evidence="3">
    <location>
        <position position="31"/>
    </location>
    <ligand>
        <name>Zn(2+)</name>
        <dbReference type="ChEBI" id="CHEBI:29105"/>
    </ligand>
</feature>
<dbReference type="EMBL" id="PPGH01000037">
    <property type="protein sequence ID" value="PQJ95362.1"/>
    <property type="molecule type" value="Genomic_DNA"/>
</dbReference>
<dbReference type="Proteomes" id="UP000239936">
    <property type="component" value="Unassembled WGS sequence"/>
</dbReference>
<comment type="cofactor">
    <cofactor evidence="3">
        <name>Zn(2+)</name>
        <dbReference type="ChEBI" id="CHEBI:29105"/>
    </cofactor>
    <text evidence="3">Binds 1 zinc ion.</text>
</comment>
<dbReference type="AlphaFoldDB" id="A0A2S7XPL0"/>
<comment type="caution">
    <text evidence="4">The sequence shown here is derived from an EMBL/GenBank/DDBJ whole genome shotgun (WGS) entry which is preliminary data.</text>
</comment>
<dbReference type="PANTHER" id="PTHR36150">
    <property type="entry name" value="DNA GYRASE INHIBITOR YACG"/>
    <property type="match status" value="1"/>
</dbReference>
<feature type="binding site" evidence="3">
    <location>
        <position position="8"/>
    </location>
    <ligand>
        <name>Zn(2+)</name>
        <dbReference type="ChEBI" id="CHEBI:29105"/>
    </ligand>
</feature>
<accession>A0A2S7XPL0</accession>
<keyword evidence="5" id="KW-1185">Reference proteome</keyword>
<evidence type="ECO:0000256" key="3">
    <source>
        <dbReference type="HAMAP-Rule" id="MF_00649"/>
    </source>
</evidence>
<dbReference type="RefSeq" id="WP_105074403.1">
    <property type="nucleotide sequence ID" value="NZ_PPGH01000037.1"/>
</dbReference>
<feature type="binding site" evidence="3">
    <location>
        <position position="11"/>
    </location>
    <ligand>
        <name>Zn(2+)</name>
        <dbReference type="ChEBI" id="CHEBI:29105"/>
    </ligand>
</feature>
<keyword evidence="1 3" id="KW-0479">Metal-binding</keyword>
<comment type="function">
    <text evidence="3">Inhibits all the catalytic activities of DNA gyrase by preventing its interaction with DNA. Acts by binding directly to the C-terminal domain of GyrB, which probably disrupts DNA binding by the gyrase.</text>
</comment>
<dbReference type="Gene3D" id="3.30.50.10">
    <property type="entry name" value="Erythroid Transcription Factor GATA-1, subunit A"/>
    <property type="match status" value="1"/>
</dbReference>